<dbReference type="InterPro" id="IPR000415">
    <property type="entry name" value="Nitroreductase-like"/>
</dbReference>
<evidence type="ECO:0000313" key="2">
    <source>
        <dbReference type="Proteomes" id="UP001611494"/>
    </source>
</evidence>
<dbReference type="PANTHER" id="PTHR23026">
    <property type="entry name" value="NADPH NITROREDUCTASE"/>
    <property type="match status" value="1"/>
</dbReference>
<dbReference type="SUPFAM" id="SSF55469">
    <property type="entry name" value="FMN-dependent nitroreductase-like"/>
    <property type="match status" value="2"/>
</dbReference>
<dbReference type="PANTHER" id="PTHR23026:SF123">
    <property type="entry name" value="NAD(P)H NITROREDUCTASE RV3131-RELATED"/>
    <property type="match status" value="1"/>
</dbReference>
<gene>
    <name evidence="1" type="ORF">ACH49Z_03140</name>
</gene>
<accession>A0ABW7VRR7</accession>
<protein>
    <submittedName>
        <fullName evidence="1">Acg family FMN-binding oxidoreductase</fullName>
    </submittedName>
</protein>
<organism evidence="1 2">
    <name type="scientific">Nocardia testacea</name>
    <dbReference type="NCBI Taxonomy" id="248551"/>
    <lineage>
        <taxon>Bacteria</taxon>
        <taxon>Bacillati</taxon>
        <taxon>Actinomycetota</taxon>
        <taxon>Actinomycetes</taxon>
        <taxon>Mycobacteriales</taxon>
        <taxon>Nocardiaceae</taxon>
        <taxon>Nocardia</taxon>
    </lineage>
</organism>
<dbReference type="RefSeq" id="WP_397059282.1">
    <property type="nucleotide sequence ID" value="NZ_JBIRYL010000001.1"/>
</dbReference>
<sequence length="344" mass="37575">MADSDTPGVGPAPDRETLLATMHVAARAPSVHNTQPWRWVYRAGQLDLFRDNERRLPSADPQGRQLMVSCGAVLDHARSAFAAAGLHTEVMRLPDHSNGDLLATLTFQPWPHTPPPLRSRAEIIERRRTDRRPLADPGDLSGLVETVRLLARDHDVILDVLDRNTASRLGTASEHSAALRRYDMSYRAELQWWSGHDKLPDGVPADALVSEVDAARVPVGRRFPHPGRATPRDEPDDRQDEAELWILGTPDDSPLSWLRTGEALSAVLLECTAAGLATCPLTHITELPETRRIASDLTASKSTAQVVLRVGRAPDGETGARTPRRPVADFCTIAPDAFGGDTAP</sequence>
<comment type="caution">
    <text evidence="1">The sequence shown here is derived from an EMBL/GenBank/DDBJ whole genome shotgun (WGS) entry which is preliminary data.</text>
</comment>
<dbReference type="EMBL" id="JBIRYL010000001">
    <property type="protein sequence ID" value="MFI2228829.1"/>
    <property type="molecule type" value="Genomic_DNA"/>
</dbReference>
<dbReference type="NCBIfam" id="NF047509">
    <property type="entry name" value="Rv3131_FMN_oxido"/>
    <property type="match status" value="1"/>
</dbReference>
<proteinExistence type="predicted"/>
<keyword evidence="2" id="KW-1185">Reference proteome</keyword>
<evidence type="ECO:0000313" key="1">
    <source>
        <dbReference type="EMBL" id="MFI2228829.1"/>
    </source>
</evidence>
<dbReference type="Proteomes" id="UP001611494">
    <property type="component" value="Unassembled WGS sequence"/>
</dbReference>
<reference evidence="1 2" key="1">
    <citation type="submission" date="2024-10" db="EMBL/GenBank/DDBJ databases">
        <title>The Natural Products Discovery Center: Release of the First 8490 Sequenced Strains for Exploring Actinobacteria Biosynthetic Diversity.</title>
        <authorList>
            <person name="Kalkreuter E."/>
            <person name="Kautsar S.A."/>
            <person name="Yang D."/>
            <person name="Bader C.D."/>
            <person name="Teijaro C.N."/>
            <person name="Fluegel L."/>
            <person name="Davis C.M."/>
            <person name="Simpson J.R."/>
            <person name="Lauterbach L."/>
            <person name="Steele A.D."/>
            <person name="Gui C."/>
            <person name="Meng S."/>
            <person name="Li G."/>
            <person name="Viehrig K."/>
            <person name="Ye F."/>
            <person name="Su P."/>
            <person name="Kiefer A.F."/>
            <person name="Nichols A."/>
            <person name="Cepeda A.J."/>
            <person name="Yan W."/>
            <person name="Fan B."/>
            <person name="Jiang Y."/>
            <person name="Adhikari A."/>
            <person name="Zheng C.-J."/>
            <person name="Schuster L."/>
            <person name="Cowan T.M."/>
            <person name="Smanski M.J."/>
            <person name="Chevrette M.G."/>
            <person name="De Carvalho L.P.S."/>
            <person name="Shen B."/>
        </authorList>
    </citation>
    <scope>NUCLEOTIDE SEQUENCE [LARGE SCALE GENOMIC DNA]</scope>
    <source>
        <strain evidence="1 2">NPDC019377</strain>
    </source>
</reference>
<name>A0ABW7VRR7_9NOCA</name>
<dbReference type="Gene3D" id="3.40.109.10">
    <property type="entry name" value="NADH Oxidase"/>
    <property type="match status" value="1"/>
</dbReference>
<dbReference type="InterPro" id="IPR050627">
    <property type="entry name" value="Nitroreductase/BluB"/>
</dbReference>